<proteinExistence type="predicted"/>
<gene>
    <name evidence="1" type="ORF">Q5M86_12700</name>
</gene>
<sequence length="251" mass="27592">MRKIILSIMMFVSTASASFALGGGFEFILNVPVGMSIGIYDYELTDYAERMDAINGGSIRSSFARNGGIGFDIGASIQLGYMIKFTDSMGLSILAEAGYSHDTYSYISRLDKNNSYSYSFESLQFGVIPKFNIKNFAIGIGGGVKIPLAGNINTKTSLFESNTKLSSDDIKRLYEKALMPYIKVTFDYSIFFTQKMAFNIGLYLGYDFGLEPNIYTVDGSINGNRLILDEVSYSSFDVGLQVGLKFGPSTK</sequence>
<keyword evidence="2" id="KW-1185">Reference proteome</keyword>
<protein>
    <recommendedName>
        <fullName evidence="3">PorT family protein</fullName>
    </recommendedName>
</protein>
<evidence type="ECO:0008006" key="3">
    <source>
        <dbReference type="Google" id="ProtNLM"/>
    </source>
</evidence>
<dbReference type="RefSeq" id="WP_304385539.1">
    <property type="nucleotide sequence ID" value="NZ_JAUPBL010000058.1"/>
</dbReference>
<evidence type="ECO:0000313" key="1">
    <source>
        <dbReference type="EMBL" id="MDO7021631.1"/>
    </source>
</evidence>
<dbReference type="EMBL" id="JAUPBM010000250">
    <property type="protein sequence ID" value="MDO7021631.1"/>
    <property type="molecule type" value="Genomic_DNA"/>
</dbReference>
<reference evidence="1" key="1">
    <citation type="submission" date="2023-07" db="EMBL/GenBank/DDBJ databases">
        <title>Mucosal microbiota of week-old chicken and adult hens.</title>
        <authorList>
            <person name="Volf J."/>
            <person name="Karasova D."/>
            <person name="Crhanova M."/>
            <person name="Faldynova M."/>
            <person name="Prikrylova H."/>
            <person name="Zeman M."/>
            <person name="Babak V."/>
            <person name="Rajova J."/>
            <person name="Rychlik I."/>
        </authorList>
    </citation>
    <scope>NUCLEOTIDE SEQUENCE</scope>
    <source>
        <strain evidence="1">ET902</strain>
    </source>
</reference>
<name>A0ABT8Z180_9SPIR</name>
<evidence type="ECO:0000313" key="2">
    <source>
        <dbReference type="Proteomes" id="UP001175147"/>
    </source>
</evidence>
<dbReference type="Proteomes" id="UP001175147">
    <property type="component" value="Unassembled WGS sequence"/>
</dbReference>
<organism evidence="1 2">
    <name type="scientific">Brachyspira innocens</name>
    <dbReference type="NCBI Taxonomy" id="13264"/>
    <lineage>
        <taxon>Bacteria</taxon>
        <taxon>Pseudomonadati</taxon>
        <taxon>Spirochaetota</taxon>
        <taxon>Spirochaetia</taxon>
        <taxon>Brachyspirales</taxon>
        <taxon>Brachyspiraceae</taxon>
        <taxon>Brachyspira</taxon>
    </lineage>
</organism>
<accession>A0ABT8Z180</accession>
<comment type="caution">
    <text evidence="1">The sequence shown here is derived from an EMBL/GenBank/DDBJ whole genome shotgun (WGS) entry which is preliminary data.</text>
</comment>